<dbReference type="OrthoDB" id="2293902at2"/>
<accession>A0A0R2MJE9</accession>
<gene>
    <name evidence="1" type="ORF">IV64_GL002221</name>
</gene>
<proteinExistence type="predicted"/>
<dbReference type="AlphaFoldDB" id="A0A0R2MJE9"/>
<comment type="caution">
    <text evidence="1">The sequence shown here is derived from an EMBL/GenBank/DDBJ whole genome shotgun (WGS) entry which is preliminary data.</text>
</comment>
<name>A0A0R2MJE9_9LACO</name>
<dbReference type="Proteomes" id="UP000051783">
    <property type="component" value="Unassembled WGS sequence"/>
</dbReference>
<dbReference type="RefSeq" id="WP_057705959.1">
    <property type="nucleotide sequence ID" value="NZ_JQCL01000054.1"/>
</dbReference>
<protein>
    <submittedName>
        <fullName evidence="1">Uncharacterized protein</fullName>
    </submittedName>
</protein>
<evidence type="ECO:0000313" key="2">
    <source>
        <dbReference type="Proteomes" id="UP000051783"/>
    </source>
</evidence>
<sequence>MKSDLKQRLSKLSMYERAILMFCLRAYFNSGNYTNRLPLAEMLPDMAAMFDAAPKVNVFAKLADLQMAVTGDQAKTVSVFDSMTYDPKTRELVTVLNQQADLNALQKVVEG</sequence>
<dbReference type="EMBL" id="JQCL01000054">
    <property type="protein sequence ID" value="KRO11587.1"/>
    <property type="molecule type" value="Genomic_DNA"/>
</dbReference>
<evidence type="ECO:0000313" key="1">
    <source>
        <dbReference type="EMBL" id="KRO11587.1"/>
    </source>
</evidence>
<keyword evidence="2" id="KW-1185">Reference proteome</keyword>
<organism evidence="1 2">
    <name type="scientific">Lactiplantibacillus xiangfangensis</name>
    <dbReference type="NCBI Taxonomy" id="942150"/>
    <lineage>
        <taxon>Bacteria</taxon>
        <taxon>Bacillati</taxon>
        <taxon>Bacillota</taxon>
        <taxon>Bacilli</taxon>
        <taxon>Lactobacillales</taxon>
        <taxon>Lactobacillaceae</taxon>
        <taxon>Lactiplantibacillus</taxon>
    </lineage>
</organism>
<reference evidence="1 2" key="1">
    <citation type="journal article" date="2015" name="Genome Announc.">
        <title>Expanding the biotechnology potential of lactobacilli through comparative genomics of 213 strains and associated genera.</title>
        <authorList>
            <person name="Sun Z."/>
            <person name="Harris H.M."/>
            <person name="McCann A."/>
            <person name="Guo C."/>
            <person name="Argimon S."/>
            <person name="Zhang W."/>
            <person name="Yang X."/>
            <person name="Jeffery I.B."/>
            <person name="Cooney J.C."/>
            <person name="Kagawa T.F."/>
            <person name="Liu W."/>
            <person name="Song Y."/>
            <person name="Salvetti E."/>
            <person name="Wrobel A."/>
            <person name="Rasinkangas P."/>
            <person name="Parkhill J."/>
            <person name="Rea M.C."/>
            <person name="O'Sullivan O."/>
            <person name="Ritari J."/>
            <person name="Douillard F.P."/>
            <person name="Paul Ross R."/>
            <person name="Yang R."/>
            <person name="Briner A.E."/>
            <person name="Felis G.E."/>
            <person name="de Vos W.M."/>
            <person name="Barrangou R."/>
            <person name="Klaenhammer T.R."/>
            <person name="Caufield P.W."/>
            <person name="Cui Y."/>
            <person name="Zhang H."/>
            <person name="O'Toole P.W."/>
        </authorList>
    </citation>
    <scope>NUCLEOTIDE SEQUENCE [LARGE SCALE GENOMIC DNA]</scope>
    <source>
        <strain evidence="1 2">LMG 26013</strain>
    </source>
</reference>
<dbReference type="PATRIC" id="fig|942150.3.peg.2323"/>